<keyword evidence="3" id="KW-1185">Reference proteome</keyword>
<dbReference type="AlphaFoldDB" id="A0A0V1FVA3"/>
<dbReference type="EMBL" id="JYDT01000026">
    <property type="protein sequence ID" value="KRY89972.1"/>
    <property type="molecule type" value="Genomic_DNA"/>
</dbReference>
<gene>
    <name evidence="2" type="ORF">T4D_13868</name>
</gene>
<sequence length="36" mass="4073">MTKDAYHVPCADGRSESRENEDALTTMQIHRIVGCH</sequence>
<evidence type="ECO:0000313" key="2">
    <source>
        <dbReference type="EMBL" id="KRY89972.1"/>
    </source>
</evidence>
<feature type="region of interest" description="Disordered" evidence="1">
    <location>
        <begin position="1"/>
        <end position="22"/>
    </location>
</feature>
<organism evidence="2 3">
    <name type="scientific">Trichinella pseudospiralis</name>
    <name type="common">Parasitic roundworm</name>
    <dbReference type="NCBI Taxonomy" id="6337"/>
    <lineage>
        <taxon>Eukaryota</taxon>
        <taxon>Metazoa</taxon>
        <taxon>Ecdysozoa</taxon>
        <taxon>Nematoda</taxon>
        <taxon>Enoplea</taxon>
        <taxon>Dorylaimia</taxon>
        <taxon>Trichinellida</taxon>
        <taxon>Trichinellidae</taxon>
        <taxon>Trichinella</taxon>
    </lineage>
</organism>
<proteinExistence type="predicted"/>
<accession>A0A0V1FVA3</accession>
<name>A0A0V1FVA3_TRIPS</name>
<evidence type="ECO:0000256" key="1">
    <source>
        <dbReference type="SAM" id="MobiDB-lite"/>
    </source>
</evidence>
<comment type="caution">
    <text evidence="2">The sequence shown here is derived from an EMBL/GenBank/DDBJ whole genome shotgun (WGS) entry which is preliminary data.</text>
</comment>
<protein>
    <submittedName>
        <fullName evidence="2">Uncharacterized protein</fullName>
    </submittedName>
</protein>
<evidence type="ECO:0000313" key="3">
    <source>
        <dbReference type="Proteomes" id="UP000054995"/>
    </source>
</evidence>
<reference evidence="2 3" key="1">
    <citation type="submission" date="2015-01" db="EMBL/GenBank/DDBJ databases">
        <title>Evolution of Trichinella species and genotypes.</title>
        <authorList>
            <person name="Korhonen P.K."/>
            <person name="Edoardo P."/>
            <person name="Giuseppe L.R."/>
            <person name="Gasser R.B."/>
        </authorList>
    </citation>
    <scope>NUCLEOTIDE SEQUENCE [LARGE SCALE GENOMIC DNA]</scope>
    <source>
        <strain evidence="2">ISS470</strain>
    </source>
</reference>
<dbReference type="Proteomes" id="UP000054995">
    <property type="component" value="Unassembled WGS sequence"/>
</dbReference>